<evidence type="ECO:0000256" key="1">
    <source>
        <dbReference type="SAM" id="SignalP"/>
    </source>
</evidence>
<accession>A0A0N4US47</accession>
<dbReference type="WBParaSite" id="DME_0001087901-mRNA-1">
    <property type="protein sequence ID" value="DME_0001087901-mRNA-1"/>
    <property type="gene ID" value="DME_0001087901"/>
</dbReference>
<keyword evidence="1" id="KW-0732">Signal</keyword>
<name>A0A0N4US47_DRAME</name>
<proteinExistence type="predicted"/>
<protein>
    <submittedName>
        <fullName evidence="5">Secreted protein</fullName>
    </submittedName>
</protein>
<keyword evidence="4" id="KW-1185">Reference proteome</keyword>
<reference evidence="2 4" key="2">
    <citation type="submission" date="2018-11" db="EMBL/GenBank/DDBJ databases">
        <authorList>
            <consortium name="Pathogen Informatics"/>
        </authorList>
    </citation>
    <scope>NUCLEOTIDE SEQUENCE [LARGE SCALE GENOMIC DNA]</scope>
</reference>
<organism evidence="3 5">
    <name type="scientific">Dracunculus medinensis</name>
    <name type="common">Guinea worm</name>
    <dbReference type="NCBI Taxonomy" id="318479"/>
    <lineage>
        <taxon>Eukaryota</taxon>
        <taxon>Metazoa</taxon>
        <taxon>Ecdysozoa</taxon>
        <taxon>Nematoda</taxon>
        <taxon>Chromadorea</taxon>
        <taxon>Rhabditida</taxon>
        <taxon>Spirurina</taxon>
        <taxon>Dracunculoidea</taxon>
        <taxon>Dracunculidae</taxon>
        <taxon>Dracunculus</taxon>
    </lineage>
</organism>
<sequence>MIFFAIFILFNQPADCDGVQIVQCSNAAAPPRPSLPADYCRDLDSAACSAIFPWTQEIIDSMLNPYVPISSLVLF</sequence>
<evidence type="ECO:0000313" key="3">
    <source>
        <dbReference type="Proteomes" id="UP000038040"/>
    </source>
</evidence>
<dbReference type="AlphaFoldDB" id="A0A0N4US47"/>
<evidence type="ECO:0000313" key="5">
    <source>
        <dbReference type="WBParaSite" id="DME_0001087901-mRNA-1"/>
    </source>
</evidence>
<dbReference type="Proteomes" id="UP000274756">
    <property type="component" value="Unassembled WGS sequence"/>
</dbReference>
<gene>
    <name evidence="2" type="ORF">DME_LOCUS4273</name>
</gene>
<feature type="signal peptide" evidence="1">
    <location>
        <begin position="1"/>
        <end position="16"/>
    </location>
</feature>
<dbReference type="EMBL" id="UYYG01000549">
    <property type="protein sequence ID" value="VDN54300.1"/>
    <property type="molecule type" value="Genomic_DNA"/>
</dbReference>
<feature type="chain" id="PRO_5041039599" evidence="1">
    <location>
        <begin position="17"/>
        <end position="75"/>
    </location>
</feature>
<reference evidence="5" key="1">
    <citation type="submission" date="2017-02" db="UniProtKB">
        <authorList>
            <consortium name="WormBaseParasite"/>
        </authorList>
    </citation>
    <scope>IDENTIFICATION</scope>
</reference>
<evidence type="ECO:0000313" key="4">
    <source>
        <dbReference type="Proteomes" id="UP000274756"/>
    </source>
</evidence>
<evidence type="ECO:0000313" key="2">
    <source>
        <dbReference type="EMBL" id="VDN54300.1"/>
    </source>
</evidence>
<dbReference type="Proteomes" id="UP000038040">
    <property type="component" value="Unplaced"/>
</dbReference>